<gene>
    <name evidence="1" type="ORF">CXY01_35520</name>
</gene>
<keyword evidence="2" id="KW-1185">Reference proteome</keyword>
<name>A0A510V839_9CELL</name>
<comment type="caution">
    <text evidence="1">The sequence shown here is derived from an EMBL/GenBank/DDBJ whole genome shotgun (WGS) entry which is preliminary data.</text>
</comment>
<dbReference type="OrthoDB" id="56388at2"/>
<dbReference type="AlphaFoldDB" id="A0A510V839"/>
<evidence type="ECO:0000313" key="2">
    <source>
        <dbReference type="Proteomes" id="UP000321118"/>
    </source>
</evidence>
<sequence length="951" mass="101720">MTVTRAEVQQLLDQVTRTPQLERNAAAEELVRVADASGDDEMRFRARLELIESTFYAAAKHRMFAPFAFVVQQYDAEPDWLTADDRHRVLWLHKWMVVDLVDHPEVALDQLETVLDGMRRRYVAAGEGLSPVLGCAYVLRAHVHGAAAAEEDYVAWRRAPRTSLSDCEGCEPGVRITHLADLGRHQESVDELGPVVRGEVGCSEQPQRAVSMALASIVEVGDVETAAALHRSAYRASRRNPGETRAVARHLEVLARSGNVSRGLDVLTEQLDALDRPSSPMTGMQLAAAATRLLRTVVAAGDGDRLVRGRGRQPESAADLLARVESQALSTAARFDERNGTTTVGDQVRAWITAPDLPALPLGSTHPDRTSTPPLDLPRVPAHPALQEDVDLDALDVAALADLAALAQRVAHRPTWDRLAAHWVARRDAEPAATRARADLDAFVAWSSTDPEPALRQSAASLYRRLGDEAEAVLVELLGDLQAGLPVELPTVLAAVDATGTSSQRALVRTRLAVDAPDEVAARLRAEALDLLAGVGDLTPQDRGLVARLRFATAPDGPVLEPVEDGEEPEVRVQVLVGRAGASLAGEDVAGALGFLDDAAAVARTAGAPALALHVEAARVRAFVASGDHEQAEAHAMAVAAAALDEDLSDVAIDCRTLVAHLMARHGRELEAVELAESTLAIVPADGAVPRRQRAYRTEQRLTLLDLASRLSSALQEPDRAEALAREAVQLATGPDATPALACPALHRLAGLRETVDAVEATRLYAEALDAAQVGGLDAAALVVRRDRIWARFDADGLDAALADLQDTRGANEAAHARILADPSSAGDLASWDFAWEDAALRTLSAQLLEHGGEHQRALDALDGLPAAWEALDDRTRALDSERLRGVALLQLDRDAEGLALLDDVAVRARAAGATRLSTQAAGTAATWLDQAGRPEEAQAFWERHLDDDGA</sequence>
<proteinExistence type="predicted"/>
<reference evidence="1 2" key="1">
    <citation type="submission" date="2019-07" db="EMBL/GenBank/DDBJ databases">
        <title>Whole genome shotgun sequence of Cellulomonas xylanilytica NBRC 101102.</title>
        <authorList>
            <person name="Hosoyama A."/>
            <person name="Uohara A."/>
            <person name="Ohji S."/>
            <person name="Ichikawa N."/>
        </authorList>
    </citation>
    <scope>NUCLEOTIDE SEQUENCE [LARGE SCALE GENOMIC DNA]</scope>
    <source>
        <strain evidence="1 2">NBRC 101102</strain>
    </source>
</reference>
<organism evidence="1 2">
    <name type="scientific">Cellulomonas xylanilytica</name>
    <dbReference type="NCBI Taxonomy" id="233583"/>
    <lineage>
        <taxon>Bacteria</taxon>
        <taxon>Bacillati</taxon>
        <taxon>Actinomycetota</taxon>
        <taxon>Actinomycetes</taxon>
        <taxon>Micrococcales</taxon>
        <taxon>Cellulomonadaceae</taxon>
        <taxon>Cellulomonas</taxon>
    </lineage>
</organism>
<dbReference type="RefSeq" id="WP_146930088.1">
    <property type="nucleotide sequence ID" value="NZ_BJUB01000012.1"/>
</dbReference>
<dbReference type="EMBL" id="BJUB01000012">
    <property type="protein sequence ID" value="GEK23032.1"/>
    <property type="molecule type" value="Genomic_DNA"/>
</dbReference>
<evidence type="ECO:0000313" key="1">
    <source>
        <dbReference type="EMBL" id="GEK23032.1"/>
    </source>
</evidence>
<accession>A0A510V839</accession>
<protein>
    <submittedName>
        <fullName evidence="1">Uncharacterized protein</fullName>
    </submittedName>
</protein>
<dbReference type="Proteomes" id="UP000321118">
    <property type="component" value="Unassembled WGS sequence"/>
</dbReference>